<dbReference type="PANTHER" id="PTHR43734:SF1">
    <property type="entry name" value="PHYTOENE DESATURASE"/>
    <property type="match status" value="1"/>
</dbReference>
<evidence type="ECO:0000256" key="1">
    <source>
        <dbReference type="ARBA" id="ARBA00004829"/>
    </source>
</evidence>
<comment type="similarity">
    <text evidence="4">Belongs to the carotenoid/retinoid oxidoreductase family.</text>
</comment>
<dbReference type="SUPFAM" id="SSF51905">
    <property type="entry name" value="FAD/NAD(P)-binding domain"/>
    <property type="match status" value="1"/>
</dbReference>
<comment type="pathway">
    <text evidence="1 4">Carotenoid biosynthesis.</text>
</comment>
<dbReference type="AlphaFoldDB" id="A0A7Z0GKU2"/>
<dbReference type="Pfam" id="PF01593">
    <property type="entry name" value="Amino_oxidase"/>
    <property type="match status" value="1"/>
</dbReference>
<sequence length="532" mass="57007">MSRRARPGRRYPRTAVVIGGGFSGLATAALLAQDGLEVTVLEARDALGGRAGEWRHRGFRFETGPSWYLMPEVFDRFFARFGTSAAAELDLLRLDPAYRVFFEGDDTAFDLPADDALQALQARESSPGPLEAYLDSAAETYRLATERLLYSTFSSPRDFLDPTLLRRLPRLLRLLGEPLEGFIARHAQDEKVRKILGYPAVFLGTSPSAAPSLYHLMSHLDITQSVLYPKGGFRAVVDAVARVAQGQGARLRTGCRVRHITASAGRATGVHVTTADGGREFLPADVVVSSADMHVTETQLLQPEHRSRSARAWRRRDPGPGAVLALLGVEGELPELAHHSLLFTEDWQRGFDEIAGRRPAGGPPRSLYVCRPSATDDVAPAGHENLFVLIPTAADVSLGAGGVDGSGDSGVERIVDESIEQIAAWAGVEDLASRIVVRRSIGPADFARDFGAWRGGALGPAHTLRQSAFLRGPVRSPKLGGLYYAGATTMPGIGVPMCLISAELVRTAMRADVGGVRSTDGSDGTSGAVAHA</sequence>
<dbReference type="RefSeq" id="WP_179541047.1">
    <property type="nucleotide sequence ID" value="NZ_BAAALL010000004.1"/>
</dbReference>
<name>A0A7Z0GKU2_9MICC</name>
<comment type="caution">
    <text evidence="6">The sequence shown here is derived from an EMBL/GenBank/DDBJ whole genome shotgun (WGS) entry which is preliminary data.</text>
</comment>
<dbReference type="Proteomes" id="UP000535437">
    <property type="component" value="Unassembled WGS sequence"/>
</dbReference>
<proteinExistence type="inferred from homology"/>
<organism evidence="6 7">
    <name type="scientific">Nesterenkonia xinjiangensis</name>
    <dbReference type="NCBI Taxonomy" id="225327"/>
    <lineage>
        <taxon>Bacteria</taxon>
        <taxon>Bacillati</taxon>
        <taxon>Actinomycetota</taxon>
        <taxon>Actinomycetes</taxon>
        <taxon>Micrococcales</taxon>
        <taxon>Micrococcaceae</taxon>
        <taxon>Nesterenkonia</taxon>
    </lineage>
</organism>
<evidence type="ECO:0000259" key="5">
    <source>
        <dbReference type="Pfam" id="PF01593"/>
    </source>
</evidence>
<evidence type="ECO:0000256" key="3">
    <source>
        <dbReference type="ARBA" id="ARBA00023002"/>
    </source>
</evidence>
<dbReference type="PANTHER" id="PTHR43734">
    <property type="entry name" value="PHYTOENE DESATURASE"/>
    <property type="match status" value="1"/>
</dbReference>
<dbReference type="InterPro" id="IPR014105">
    <property type="entry name" value="Carotenoid/retinoid_OxRdtase"/>
</dbReference>
<reference evidence="6 7" key="1">
    <citation type="submission" date="2020-07" db="EMBL/GenBank/DDBJ databases">
        <title>Sequencing the genomes of 1000 actinobacteria strains.</title>
        <authorList>
            <person name="Klenk H.-P."/>
        </authorList>
    </citation>
    <scope>NUCLEOTIDE SEQUENCE [LARGE SCALE GENOMIC DNA]</scope>
    <source>
        <strain evidence="6 7">DSM 15475</strain>
    </source>
</reference>
<dbReference type="InterPro" id="IPR002937">
    <property type="entry name" value="Amino_oxidase"/>
</dbReference>
<gene>
    <name evidence="6" type="ORF">HNR09_000999</name>
</gene>
<dbReference type="EMBL" id="JACCFY010000001">
    <property type="protein sequence ID" value="NYJ77588.1"/>
    <property type="molecule type" value="Genomic_DNA"/>
</dbReference>
<dbReference type="GO" id="GO:0016117">
    <property type="term" value="P:carotenoid biosynthetic process"/>
    <property type="evidence" value="ECO:0007669"/>
    <property type="project" value="UniProtKB-KW"/>
</dbReference>
<evidence type="ECO:0000256" key="4">
    <source>
        <dbReference type="RuleBase" id="RU362075"/>
    </source>
</evidence>
<evidence type="ECO:0000313" key="7">
    <source>
        <dbReference type="Proteomes" id="UP000535437"/>
    </source>
</evidence>
<keyword evidence="3 4" id="KW-0560">Oxidoreductase</keyword>
<evidence type="ECO:0000256" key="2">
    <source>
        <dbReference type="ARBA" id="ARBA00022746"/>
    </source>
</evidence>
<accession>A0A7Z0GKU2</accession>
<feature type="domain" description="Amine oxidase" evidence="5">
    <location>
        <begin position="22"/>
        <end position="503"/>
    </location>
</feature>
<evidence type="ECO:0000313" key="6">
    <source>
        <dbReference type="EMBL" id="NYJ77588.1"/>
    </source>
</evidence>
<dbReference type="NCBIfam" id="TIGR02734">
    <property type="entry name" value="crtI_fam"/>
    <property type="match status" value="1"/>
</dbReference>
<dbReference type="GO" id="GO:0016491">
    <property type="term" value="F:oxidoreductase activity"/>
    <property type="evidence" value="ECO:0007669"/>
    <property type="project" value="UniProtKB-KW"/>
</dbReference>
<keyword evidence="2 4" id="KW-0125">Carotenoid biosynthesis</keyword>
<protein>
    <submittedName>
        <fullName evidence="6">Phytoene desaturase</fullName>
    </submittedName>
</protein>
<dbReference type="InterPro" id="IPR036188">
    <property type="entry name" value="FAD/NAD-bd_sf"/>
</dbReference>
<dbReference type="Gene3D" id="3.50.50.60">
    <property type="entry name" value="FAD/NAD(P)-binding domain"/>
    <property type="match status" value="2"/>
</dbReference>
<keyword evidence="7" id="KW-1185">Reference proteome</keyword>